<evidence type="ECO:0000256" key="2">
    <source>
        <dbReference type="ARBA" id="ARBA00005801"/>
    </source>
</evidence>
<keyword evidence="3" id="KW-1003">Cell membrane</keyword>
<evidence type="ECO:0000259" key="9">
    <source>
        <dbReference type="Pfam" id="PF06750"/>
    </source>
</evidence>
<evidence type="ECO:0000256" key="1">
    <source>
        <dbReference type="ARBA" id="ARBA00004651"/>
    </source>
</evidence>
<evidence type="ECO:0000313" key="11">
    <source>
        <dbReference type="Proteomes" id="UP001290462"/>
    </source>
</evidence>
<dbReference type="Pfam" id="PF06750">
    <property type="entry name" value="A24_N_bact"/>
    <property type="match status" value="1"/>
</dbReference>
<gene>
    <name evidence="10" type="ORF">RAK27_12540</name>
</gene>
<dbReference type="Proteomes" id="UP001290462">
    <property type="component" value="Unassembled WGS sequence"/>
</dbReference>
<dbReference type="InterPro" id="IPR050882">
    <property type="entry name" value="Prepilin_peptidase/N-MTase"/>
</dbReference>
<dbReference type="AlphaFoldDB" id="A0AAW9JV88"/>
<accession>A0AAW9JV88</accession>
<feature type="transmembrane region" description="Helical" evidence="7">
    <location>
        <begin position="177"/>
        <end position="208"/>
    </location>
</feature>
<feature type="transmembrane region" description="Helical" evidence="7">
    <location>
        <begin position="6"/>
        <end position="24"/>
    </location>
</feature>
<dbReference type="EMBL" id="JAVBVO010000003">
    <property type="protein sequence ID" value="MDZ5759483.1"/>
    <property type="molecule type" value="Genomic_DNA"/>
</dbReference>
<keyword evidence="4 7" id="KW-0812">Transmembrane</keyword>
<feature type="domain" description="Prepilin peptidase A24 N-terminal" evidence="9">
    <location>
        <begin position="13"/>
        <end position="95"/>
    </location>
</feature>
<dbReference type="InterPro" id="IPR000045">
    <property type="entry name" value="Prepilin_IV_endopep_pep"/>
</dbReference>
<name>A0AAW9JV88_CARML</name>
<dbReference type="Gene3D" id="1.20.120.1220">
    <property type="match status" value="1"/>
</dbReference>
<feature type="transmembrane region" description="Helical" evidence="7">
    <location>
        <begin position="220"/>
        <end position="237"/>
    </location>
</feature>
<sequence length="246" mass="27656">MLHIFSLFLLWFVGCCLGSFFMVIGTRIPIHQSIIVPRSHCPNCQIPLHPYQLVPLISYFVQKGRCVTCRIKIPFLYPIIEGLSGFCYLVAYLSFGHSPTQFRIILLLISFSLIFIVSDIFYQLLPDSVMFCFFCLTILVQIRNFPTHFLGGFSLFSLFFLVAYLSPDGLGGGDIKLAGVLGWLLGFKLGLLAILLACLAGFTYFLFLFNYKQADLTTKVPFAPFILFGALIAYFVTNQSSLAAIF</sequence>
<evidence type="ECO:0000313" key="10">
    <source>
        <dbReference type="EMBL" id="MDZ5759483.1"/>
    </source>
</evidence>
<dbReference type="GO" id="GO:0006465">
    <property type="term" value="P:signal peptide processing"/>
    <property type="evidence" value="ECO:0007669"/>
    <property type="project" value="TreeGrafter"/>
</dbReference>
<reference evidence="10" key="1">
    <citation type="submission" date="2023-08" db="EMBL/GenBank/DDBJ databases">
        <title>Genomic characterization of piscicolin 126 produced by Carnobacterium maltaromaticum CM22 strain isolated from salmon (Salmo salar).</title>
        <authorList>
            <person name="Gonzalez-Gragera E."/>
            <person name="Garcia-Lopez J.D."/>
            <person name="Teso-Perez C."/>
            <person name="Gimenez-Hernandez I."/>
            <person name="Peralta-Sanchez J.M."/>
            <person name="Valdivia E."/>
            <person name="Montalban-Lopez M."/>
            <person name="Martin-Platero A.M."/>
            <person name="Banos A."/>
            <person name="Martinez-Bueno M."/>
        </authorList>
    </citation>
    <scope>NUCLEOTIDE SEQUENCE</scope>
    <source>
        <strain evidence="10">CM22</strain>
    </source>
</reference>
<protein>
    <submittedName>
        <fullName evidence="10">Prepilin peptidase</fullName>
    </submittedName>
</protein>
<keyword evidence="6 7" id="KW-0472">Membrane</keyword>
<evidence type="ECO:0000256" key="7">
    <source>
        <dbReference type="SAM" id="Phobius"/>
    </source>
</evidence>
<keyword evidence="5 7" id="KW-1133">Transmembrane helix</keyword>
<dbReference type="PANTHER" id="PTHR30487">
    <property type="entry name" value="TYPE 4 PREPILIN-LIKE PROTEINS LEADER PEPTIDE-PROCESSING ENZYME"/>
    <property type="match status" value="1"/>
</dbReference>
<comment type="similarity">
    <text evidence="2">Belongs to the peptidase A24 family.</text>
</comment>
<dbReference type="GO" id="GO:0005886">
    <property type="term" value="C:plasma membrane"/>
    <property type="evidence" value="ECO:0007669"/>
    <property type="project" value="UniProtKB-SubCell"/>
</dbReference>
<dbReference type="PANTHER" id="PTHR30487:SF0">
    <property type="entry name" value="PREPILIN LEADER PEPTIDASE_N-METHYLTRANSFERASE-RELATED"/>
    <property type="match status" value="1"/>
</dbReference>
<dbReference type="InterPro" id="IPR010627">
    <property type="entry name" value="Prepilin_pept_A24_N"/>
</dbReference>
<organism evidence="10 11">
    <name type="scientific">Carnobacterium maltaromaticum</name>
    <name type="common">Carnobacterium piscicola</name>
    <dbReference type="NCBI Taxonomy" id="2751"/>
    <lineage>
        <taxon>Bacteria</taxon>
        <taxon>Bacillati</taxon>
        <taxon>Bacillota</taxon>
        <taxon>Bacilli</taxon>
        <taxon>Lactobacillales</taxon>
        <taxon>Carnobacteriaceae</taxon>
        <taxon>Carnobacterium</taxon>
    </lineage>
</organism>
<dbReference type="Pfam" id="PF01478">
    <property type="entry name" value="Peptidase_A24"/>
    <property type="match status" value="1"/>
</dbReference>
<evidence type="ECO:0000259" key="8">
    <source>
        <dbReference type="Pfam" id="PF01478"/>
    </source>
</evidence>
<comment type="subcellular location">
    <subcellularLocation>
        <location evidence="1">Cell membrane</location>
        <topology evidence="1">Multi-pass membrane protein</topology>
    </subcellularLocation>
</comment>
<feature type="transmembrane region" description="Helical" evidence="7">
    <location>
        <begin position="101"/>
        <end position="117"/>
    </location>
</feature>
<evidence type="ECO:0000256" key="4">
    <source>
        <dbReference type="ARBA" id="ARBA00022692"/>
    </source>
</evidence>
<dbReference type="GO" id="GO:0004190">
    <property type="term" value="F:aspartic-type endopeptidase activity"/>
    <property type="evidence" value="ECO:0007669"/>
    <property type="project" value="InterPro"/>
</dbReference>
<comment type="caution">
    <text evidence="10">The sequence shown here is derived from an EMBL/GenBank/DDBJ whole genome shotgun (WGS) entry which is preliminary data.</text>
</comment>
<evidence type="ECO:0000256" key="3">
    <source>
        <dbReference type="ARBA" id="ARBA00022475"/>
    </source>
</evidence>
<dbReference type="RefSeq" id="WP_322809248.1">
    <property type="nucleotide sequence ID" value="NZ_JAVBVO010000003.1"/>
</dbReference>
<evidence type="ECO:0000256" key="5">
    <source>
        <dbReference type="ARBA" id="ARBA00022989"/>
    </source>
</evidence>
<evidence type="ECO:0000256" key="6">
    <source>
        <dbReference type="ARBA" id="ARBA00023136"/>
    </source>
</evidence>
<feature type="transmembrane region" description="Helical" evidence="7">
    <location>
        <begin position="148"/>
        <end position="165"/>
    </location>
</feature>
<proteinExistence type="inferred from homology"/>
<feature type="domain" description="Prepilin type IV endopeptidase peptidase" evidence="8">
    <location>
        <begin position="106"/>
        <end position="205"/>
    </location>
</feature>
<feature type="transmembrane region" description="Helical" evidence="7">
    <location>
        <begin position="75"/>
        <end position="95"/>
    </location>
</feature>